<dbReference type="VEuPathDB" id="TriTrypDB:TcCL_ESM06495"/>
<dbReference type="VEuPathDB" id="TriTrypDB:TcCL_Unassigned03106"/>
<feature type="coiled-coil region" evidence="1">
    <location>
        <begin position="2057"/>
        <end position="2182"/>
    </location>
</feature>
<comment type="caution">
    <text evidence="3">The sequence shown here is derived from an EMBL/GenBank/DDBJ whole genome shotgun (WGS) entry which is preliminary data.</text>
</comment>
<feature type="coiled-coil region" evidence="1">
    <location>
        <begin position="2357"/>
        <end position="2475"/>
    </location>
</feature>
<feature type="coiled-coil region" evidence="1">
    <location>
        <begin position="2774"/>
        <end position="2822"/>
    </location>
</feature>
<dbReference type="EMBL" id="PRFA01000009">
    <property type="protein sequence ID" value="PWU99481.1"/>
    <property type="molecule type" value="Genomic_DNA"/>
</dbReference>
<dbReference type="VEuPathDB" id="TriTrypDB:TcG_12293"/>
<dbReference type="VEuPathDB" id="TriTrypDB:TcG_12295"/>
<sequence length="3180" mass="349636">MFNANDARRYPGFFTRTWTPPPDGFSLRNARSRRSGCATFAHATPPPLTPRLATPIGVRGLAATDNLERLGLSQALPEDVPGSRALVGMSREEPDISPHISTLDVGGSGRFTATHASRHGWEDMPQGERMDYAARLEDDVAQMQNALDRAYHLRDHYKEEAARVKNELMQKQRALDCLERDHRQCGEVICRHEREAADLRHRLDCAEGEVQRLKYLQRSEDPNVRVPLLDAQRELRLKQTEVDSLLEEKRQLEEHVRRLTLERSGEHYAARVHEGAVTRPPSVAHVEEGGEELTRARHVIQVLRTELQDMRQQLQNERSRNEGTLDEVIQQRNGLQGVNTSLREELEGLKEMCCSQNRTIDELRDTLLQRAPVTHHEHYALVRRCEKLKEEIERCQTRGGDSVNKAHELEKQAIQQQLLALRADGEETNTLLLKTRADVADMREYISTLETELDLTRKNKTLLEEELAAAKEKLQYATEQNNAAEQVIVNFNRRLQDQFSTIQVQKAQLDFLQQEATRASMAITPSKAAPVDSRPEGRNGDKETKNGMPPETPGIAEKTMAKQHNEAQAVRETFQAVPEENAKSQDEDRGKTHKTEGELPQFPPRLSAGNAAIDQLSAERSAQAERVAELTAAVARLESSADAPERVVEALSAELRETQDRLRQAEEEAGQLAERIGSSEGLCESAVATRSAETSLAAQLSSALKTLEQLAEERETLARGSAELEERVRELEQELRDAQTAHDVDSSDGLTLREQLAAAHAAIDQLSAERSAQAERVAELTAAVARLESSADVPERVVEALSAELRETQDRLRQAEEEASQLAERIGSSEGLCESAVATRSAETSLAAQLSSALKTLEQLAEERETLARSSAELEERVRELEQELRDAQTAHDVDSSDGLTLREQLAAAHAAIDQLSAERSAQAERVAELTAAVARLESSADVPERVVEALSAELRETQDRLRQAEEEASQLAERIGSSEGLCESAVATRSAETSLAAQLSSALKALEQLAEERETLARGSAELEERVRELEQELRDAQTAHDVDSSDGLTLREQLAAAHAAIDQLSAERSAQAERVAELTAAVARLESSADVPERVVEALSAELRETQDRLRQAEEEASQLAERIGSSEGLCESAVATRSAETSLAVRLSSALKALEQLAEERETLARSSAELEERVRELEQELRDAQTAHDVDSSDGLTLREQLAAAHAAIDQLSAERSAQAERVAELTAAVARLESSADVPERVVEALSAELRETQDRLRQAEEEASQLAERIGSSEGLRESAVATRSAETSLAVRLSSALKALEQLAEERETLARGSAELEERVRELEQELRDAQTAHDVDSSDGLTLREQLAAAHAAIDQLSAERSAQAERVAELTAAVARLESSADAPERVVEALSAELRETQDRLRQAEEEAGQLAERIGSSEGLRESAVATRSAETSLAVRLSSALKALEQLAEERETLARGSAELEERVRELEQELRDAQTAHDVDSSDGLTLREQLAAAHAAIDQLSAERSAQAERVAELTAAVARLESSADAPERVVEALSAELRETQDRLRQAEEEASQLAERIGSSEGLRESAVATRSAETSLAVRLSSALKALEQLAEERETLARGSAELEERVRELEQELRDAQTAHDVDSSDGLTLREQLAAAHAAIDQLSAERSAQAERVAELTAAVARMESSADAPERVVEALSAELRETQDRLRQAEEEASQLAERIGSSEGLCESAVATRSAETSLAVRLSSALKALEQLAEERETLARSSAELEERVRELEQELRDAQTAHDVDSSDGLTLREQLAAAHAAIDQLSAERSAQAERVAELTAAVARLESSADVPERVVEALSAELRETQDRLRQAEEEAGQLAERIGSSEGLCESAVATRSAETSLAVRLSSALKALEQLAEERETLARGSAELEERVRELEQELRDAQTAHDVDSSDGLTLREQLAAAHAAIDQLSAERSAQAERVAELTAAVARLESSADAPERVVEALSAELRETQDRLRQAEEEASQLAERIGSSEGLRESAVATRSAETSLAVRLSSALKALEQLAEERETLARGSAELEERVRELEQELRDAQTAHDVDSSDGLTLREQLAAAHAAIDQLSAERSAQAERVAELTAAVARMESSADAPERVVEALSAELRETQDRLRQAEEEASQLAERIGSSEGLCESAVATRSAETSLAVRLSSALKALEQLAEERETLARGSAELEERVRELEQELRDAQTAHDVDSSDGLTLREQLAAAHAAIDQLSAERSAQAERVAELTAAVARLESSADVPERVVEALSAELRETQDRLRQAEEEAGQLAERIGSSEGLCESAVATRSAETSLAVRLSSALKALEQLAEERETLARGSAELEERVRELEQELRDAQTAHDVDSSDGLTLREQLAAAHAAIDQLSAERSAQAERVAELTAAVARLESSADVPERVVEALSAELRETQDRLRQAEEEAGQLAERIGSSEGLCESAVATRSAETSLAVRLSSALKALEQLAEERETLARGSAELEERVRELEQELRDAQTAHDVDSSDGLTLREQLAAAHAAIDQLSAERSAQAERVAELTAAVARLESSADVPERVVEALSAELRETQDRLRQAEEEAGQLAERIGSSEGLCESAVATRSAETSLAVRLSSALKALEQLAEERETLARGSAELEERVRELEQELRDAENSLCVKECELLKLGEECSAKSTLLSNALAAVDQVVQEHTSAETSFEEQKSSLVKTFEVLHGQFLLTKKGFEEQWERRAEACTAELLAARRSAQRANEARKRAEENAAICMRKVEEVNAELMKAQRDYRALERLMRSSGRLSTSRVENNDGEEHEREMSFTPTFLRNTEGAELAQFLQISSLQADLMLSRSTCHRLEARQLELQTALEQSEWRLTSLPPGVEESHAELLRVRGQLENNQLEYHRLEGRYKALKRQRAEEVEQLQRQNERLVQQLREKRDKIGSLSRQMRDSEVAAKQQAEELAQAFNLLETQMQALREEVEGGQPRGRQARRPGRRQGVETTEAEGKMLRGRVTILEHTLRQKETEMHRLQEELGRNEAQLDQFEDQVTVATQRLENTARRSTHLEQKVHELKRTNQELRDELGAVRARVAVQVERRSPQRAPSTDVLREALHGGRASSLASTSTQGEREGRAASALPRAAAKRPRAIDASS</sequence>
<dbReference type="VEuPathDB" id="TriTrypDB:TcBrA4_0071880"/>
<dbReference type="PANTHER" id="PTHR19327:SF0">
    <property type="entry name" value="GOLGIN SUBFAMILY A MEMBER 4"/>
    <property type="match status" value="1"/>
</dbReference>
<dbReference type="VEuPathDB" id="TriTrypDB:TcYC6_0076630"/>
<proteinExistence type="predicted"/>
<feature type="coiled-coil region" evidence="1">
    <location>
        <begin position="1307"/>
        <end position="1425"/>
    </location>
</feature>
<dbReference type="VEuPathDB" id="TriTrypDB:ECC02_004414"/>
<dbReference type="VEuPathDB" id="TriTrypDB:TcBrA4_0071900"/>
<dbReference type="VEuPathDB" id="TriTrypDB:TcG_04605"/>
<dbReference type="VEuPathDB" id="TriTrypDB:TcG_12294"/>
<dbReference type="VEuPathDB" id="TriTrypDB:TCSYLVIO_007789"/>
<feature type="coiled-coil region" evidence="1">
    <location>
        <begin position="2507"/>
        <end position="2625"/>
    </location>
</feature>
<dbReference type="VEuPathDB" id="TriTrypDB:TcCLB.508441.10"/>
<keyword evidence="1" id="KW-0175">Coiled coil</keyword>
<accession>A0A2V2VSZ9</accession>
<feature type="region of interest" description="Disordered" evidence="2">
    <location>
        <begin position="3122"/>
        <end position="3180"/>
    </location>
</feature>
<dbReference type="VEuPathDB" id="TriTrypDB:TCSYLVIO_000422"/>
<gene>
    <name evidence="3" type="ORF">C4B63_9g272</name>
</gene>
<dbReference type="Proteomes" id="UP000246121">
    <property type="component" value="Unassembled WGS sequence"/>
</dbReference>
<feature type="coiled-coil region" evidence="1">
    <location>
        <begin position="2657"/>
        <end position="2691"/>
    </location>
</feature>
<dbReference type="VEuPathDB" id="TriTrypDB:ECC02_012490"/>
<feature type="region of interest" description="Disordered" evidence="2">
    <location>
        <begin position="521"/>
        <end position="607"/>
    </location>
</feature>
<feature type="coiled-coil region" evidence="1">
    <location>
        <begin position="707"/>
        <end position="1282"/>
    </location>
</feature>
<feature type="region of interest" description="Disordered" evidence="2">
    <location>
        <begin position="3007"/>
        <end position="3032"/>
    </location>
</feature>
<evidence type="ECO:0000256" key="1">
    <source>
        <dbReference type="SAM" id="Coils"/>
    </source>
</evidence>
<protein>
    <submittedName>
        <fullName evidence="3">Putative NUP-1 protein</fullName>
    </submittedName>
</protein>
<name>A0A2V2VSZ9_TRYCR</name>
<feature type="coiled-coil region" evidence="1">
    <location>
        <begin position="133"/>
        <end position="181"/>
    </location>
</feature>
<evidence type="ECO:0000313" key="4">
    <source>
        <dbReference type="Proteomes" id="UP000246121"/>
    </source>
</evidence>
<dbReference type="VEuPathDB" id="TriTrypDB:C3747_111g102"/>
<feature type="coiled-coil region" evidence="1">
    <location>
        <begin position="613"/>
        <end position="675"/>
    </location>
</feature>
<dbReference type="VEuPathDB" id="TriTrypDB:TCDM_05455"/>
<evidence type="ECO:0000313" key="3">
    <source>
        <dbReference type="EMBL" id="PWU99481.1"/>
    </source>
</evidence>
<dbReference type="VEuPathDB" id="TriTrypDB:TcYC6_0076510"/>
<dbReference type="VEuPathDB" id="TriTrypDB:C3747_136g119"/>
<feature type="coiled-coil region" evidence="1">
    <location>
        <begin position="2923"/>
        <end position="3007"/>
    </location>
</feature>
<dbReference type="VEuPathDB" id="TriTrypDB:C3747_111g111"/>
<feature type="coiled-coil region" evidence="1">
    <location>
        <begin position="2207"/>
        <end position="2325"/>
    </location>
</feature>
<feature type="compositionally biased region" description="Basic and acidic residues" evidence="2">
    <location>
        <begin position="533"/>
        <end position="545"/>
    </location>
</feature>
<dbReference type="VEuPathDB" id="TriTrypDB:BCY84_02918"/>
<feature type="coiled-coil region" evidence="1">
    <location>
        <begin position="1607"/>
        <end position="1875"/>
    </location>
</feature>
<dbReference type="VEuPathDB" id="TriTrypDB:TcBrA4_0100950"/>
<feature type="compositionally biased region" description="Basic and acidic residues" evidence="2">
    <location>
        <begin position="580"/>
        <end position="597"/>
    </location>
</feature>
<reference evidence="3 4" key="1">
    <citation type="journal article" date="2018" name="Microb. Genom.">
        <title>Expanding an expanded genome: long-read sequencing of Trypanosoma cruzi.</title>
        <authorList>
            <person name="Berna L."/>
            <person name="Rodriguez M."/>
            <person name="Chiribao M.L."/>
            <person name="Parodi-Talice A."/>
            <person name="Pita S."/>
            <person name="Rijo G."/>
            <person name="Alvarez-Valin F."/>
            <person name="Robello C."/>
        </authorList>
    </citation>
    <scope>NUCLEOTIDE SEQUENCE [LARGE SCALE GENOMIC DNA]</scope>
    <source>
        <strain evidence="3 4">Dm28c</strain>
    </source>
</reference>
<dbReference type="SUPFAM" id="SSF57997">
    <property type="entry name" value="Tropomyosin"/>
    <property type="match status" value="1"/>
</dbReference>
<dbReference type="VEuPathDB" id="TriTrypDB:Tc_MARK_9663"/>
<feature type="coiled-coil region" evidence="1">
    <location>
        <begin position="3041"/>
        <end position="3117"/>
    </location>
</feature>
<organism evidence="3 4">
    <name type="scientific">Trypanosoma cruzi</name>
    <dbReference type="NCBI Taxonomy" id="5693"/>
    <lineage>
        <taxon>Eukaryota</taxon>
        <taxon>Discoba</taxon>
        <taxon>Euglenozoa</taxon>
        <taxon>Kinetoplastea</taxon>
        <taxon>Metakinetoplastina</taxon>
        <taxon>Trypanosomatida</taxon>
        <taxon>Trypanosomatidae</taxon>
        <taxon>Trypanosoma</taxon>
        <taxon>Schizotrypanum</taxon>
    </lineage>
</organism>
<dbReference type="VEuPathDB" id="TriTrypDB:TcBrA4_0100940"/>
<feature type="coiled-coil region" evidence="1">
    <location>
        <begin position="1457"/>
        <end position="1582"/>
    </location>
</feature>
<dbReference type="VEuPathDB" id="TriTrypDB:C4B63_9g272"/>
<feature type="coiled-coil region" evidence="1">
    <location>
        <begin position="404"/>
        <end position="487"/>
    </location>
</feature>
<dbReference type="PANTHER" id="PTHR19327">
    <property type="entry name" value="GOLGIN"/>
    <property type="match status" value="1"/>
</dbReference>
<feature type="coiled-coil region" evidence="1">
    <location>
        <begin position="293"/>
        <end position="331"/>
    </location>
</feature>
<feature type="coiled-coil region" evidence="1">
    <location>
        <begin position="1907"/>
        <end position="2032"/>
    </location>
</feature>
<evidence type="ECO:0000256" key="2">
    <source>
        <dbReference type="SAM" id="MobiDB-lite"/>
    </source>
</evidence>
<dbReference type="VEuPathDB" id="TriTrypDB:TcCLB.509099.5"/>
<feature type="coiled-coil region" evidence="1">
    <location>
        <begin position="228"/>
        <end position="262"/>
    </location>
</feature>
<dbReference type="VEuPathDB" id="TriTrypDB:TCSYLVIO_008806"/>
<dbReference type="VEuPathDB" id="TriTrypDB:TcCL_NonESM04653"/>